<evidence type="ECO:0000313" key="3">
    <source>
        <dbReference type="Proteomes" id="UP000277256"/>
    </source>
</evidence>
<name>A0A426V1E8_9ACTN</name>
<dbReference type="RefSeq" id="WP_125247378.1">
    <property type="nucleotide sequence ID" value="NZ_RSEB01000002.1"/>
</dbReference>
<proteinExistence type="predicted"/>
<dbReference type="Proteomes" id="UP000277256">
    <property type="component" value="Unassembled WGS sequence"/>
</dbReference>
<feature type="compositionally biased region" description="Basic and acidic residues" evidence="1">
    <location>
        <begin position="67"/>
        <end position="78"/>
    </location>
</feature>
<gene>
    <name evidence="2" type="ORF">EIW28_09155</name>
</gene>
<keyword evidence="3" id="KW-1185">Reference proteome</keyword>
<organism evidence="2 3">
    <name type="scientific">Glycomyces terrestris</name>
    <dbReference type="NCBI Taxonomy" id="2493553"/>
    <lineage>
        <taxon>Bacteria</taxon>
        <taxon>Bacillati</taxon>
        <taxon>Actinomycetota</taxon>
        <taxon>Actinomycetes</taxon>
        <taxon>Glycomycetales</taxon>
        <taxon>Glycomycetaceae</taxon>
        <taxon>Glycomyces</taxon>
    </lineage>
</organism>
<sequence>MVFIQVRNVEEDLREAAKLRATELGLDLSTYVKSLIKRDLARPSMSAWLNEVAADPVGHPFDAAEAVREAREDRDGQNRRNLGFAE</sequence>
<feature type="region of interest" description="Disordered" evidence="1">
    <location>
        <begin position="67"/>
        <end position="86"/>
    </location>
</feature>
<reference evidence="2 3" key="1">
    <citation type="submission" date="2018-12" db="EMBL/GenBank/DDBJ databases">
        <title>Glycomyces sp. YIM 121974 draft genome.</title>
        <authorList>
            <person name="Li Q."/>
        </authorList>
    </citation>
    <scope>NUCLEOTIDE SEQUENCE [LARGE SCALE GENOMIC DNA]</scope>
    <source>
        <strain evidence="2 3">YIM 121974</strain>
    </source>
</reference>
<dbReference type="AlphaFoldDB" id="A0A426V1E8"/>
<evidence type="ECO:0000313" key="2">
    <source>
        <dbReference type="EMBL" id="RRS00701.1"/>
    </source>
</evidence>
<dbReference type="EMBL" id="RSEB01000002">
    <property type="protein sequence ID" value="RRS00701.1"/>
    <property type="molecule type" value="Genomic_DNA"/>
</dbReference>
<evidence type="ECO:0000256" key="1">
    <source>
        <dbReference type="SAM" id="MobiDB-lite"/>
    </source>
</evidence>
<accession>A0A426V1E8</accession>
<dbReference type="OrthoDB" id="7107936at2"/>
<evidence type="ECO:0008006" key="4">
    <source>
        <dbReference type="Google" id="ProtNLM"/>
    </source>
</evidence>
<protein>
    <recommendedName>
        <fullName evidence="4">Antitoxin</fullName>
    </recommendedName>
</protein>
<comment type="caution">
    <text evidence="2">The sequence shown here is derived from an EMBL/GenBank/DDBJ whole genome shotgun (WGS) entry which is preliminary data.</text>
</comment>